<dbReference type="EMBL" id="HE580267">
    <property type="protein sequence ID" value="CCD22355.1"/>
    <property type="molecule type" value="Genomic_DNA"/>
</dbReference>
<dbReference type="STRING" id="1071378.G0W3G7"/>
<feature type="domain" description="Protein kinase" evidence="10">
    <location>
        <begin position="267"/>
        <end position="582"/>
    </location>
</feature>
<gene>
    <name evidence="11" type="primary">NDAI0A01970</name>
    <name evidence="11" type="ordered locus">NDAI_0A01970</name>
</gene>
<feature type="binding site" evidence="7">
    <location>
        <position position="296"/>
    </location>
    <ligand>
        <name>ATP</name>
        <dbReference type="ChEBI" id="CHEBI:30616"/>
    </ligand>
</feature>
<dbReference type="GO" id="GO:0004708">
    <property type="term" value="F:MAP kinase kinase activity"/>
    <property type="evidence" value="ECO:0007669"/>
    <property type="project" value="EnsemblFungi"/>
</dbReference>
<feature type="region of interest" description="Disordered" evidence="9">
    <location>
        <begin position="1"/>
        <end position="24"/>
    </location>
</feature>
<dbReference type="PROSITE" id="PS00108">
    <property type="entry name" value="PROTEIN_KINASE_ST"/>
    <property type="match status" value="1"/>
</dbReference>
<keyword evidence="5 7" id="KW-0067">ATP-binding</keyword>
<keyword evidence="8" id="KW-0175">Coiled coil</keyword>
<dbReference type="GO" id="GO:0004674">
    <property type="term" value="F:protein serine/threonine kinase activity"/>
    <property type="evidence" value="ECO:0007669"/>
    <property type="project" value="UniProtKB-KW"/>
</dbReference>
<feature type="compositionally biased region" description="Low complexity" evidence="9">
    <location>
        <begin position="86"/>
        <end position="104"/>
    </location>
</feature>
<evidence type="ECO:0000256" key="5">
    <source>
        <dbReference type="ARBA" id="ARBA00022840"/>
    </source>
</evidence>
<organism evidence="11 12">
    <name type="scientific">Naumovozyma dairenensis (strain ATCC 10597 / BCRC 20456 / CBS 421 / NBRC 0211 / NRRL Y-12639)</name>
    <name type="common">Saccharomyces dairenensis</name>
    <dbReference type="NCBI Taxonomy" id="1071378"/>
    <lineage>
        <taxon>Eukaryota</taxon>
        <taxon>Fungi</taxon>
        <taxon>Dikarya</taxon>
        <taxon>Ascomycota</taxon>
        <taxon>Saccharomycotina</taxon>
        <taxon>Saccharomycetes</taxon>
        <taxon>Saccharomycetales</taxon>
        <taxon>Saccharomycetaceae</taxon>
        <taxon>Naumovozyma</taxon>
    </lineage>
</organism>
<evidence type="ECO:0000256" key="7">
    <source>
        <dbReference type="PROSITE-ProRule" id="PRU10141"/>
    </source>
</evidence>
<evidence type="ECO:0000256" key="1">
    <source>
        <dbReference type="ARBA" id="ARBA00022527"/>
    </source>
</evidence>
<evidence type="ECO:0000256" key="3">
    <source>
        <dbReference type="ARBA" id="ARBA00022741"/>
    </source>
</evidence>
<evidence type="ECO:0000259" key="10">
    <source>
        <dbReference type="PROSITE" id="PS50011"/>
    </source>
</evidence>
<dbReference type="PROSITE" id="PS50011">
    <property type="entry name" value="PROTEIN_KINASE_DOM"/>
    <property type="match status" value="1"/>
</dbReference>
<evidence type="ECO:0000256" key="4">
    <source>
        <dbReference type="ARBA" id="ARBA00022777"/>
    </source>
</evidence>
<dbReference type="InterPro" id="IPR050915">
    <property type="entry name" value="MAP_kinase_kinase"/>
</dbReference>
<evidence type="ECO:0000256" key="9">
    <source>
        <dbReference type="SAM" id="MobiDB-lite"/>
    </source>
</evidence>
<dbReference type="GO" id="GO:0007124">
    <property type="term" value="P:pseudohyphal growth"/>
    <property type="evidence" value="ECO:0007669"/>
    <property type="project" value="EnsemblFungi"/>
</dbReference>
<dbReference type="Gene3D" id="3.30.200.20">
    <property type="entry name" value="Phosphorylase Kinase, domain 1"/>
    <property type="match status" value="1"/>
</dbReference>
<dbReference type="GO" id="GO:0043332">
    <property type="term" value="C:mating projection tip"/>
    <property type="evidence" value="ECO:0007669"/>
    <property type="project" value="EnsemblFungi"/>
</dbReference>
<dbReference type="OMA" id="DSACFAK"/>
<evidence type="ECO:0000313" key="12">
    <source>
        <dbReference type="Proteomes" id="UP000000689"/>
    </source>
</evidence>
<dbReference type="InterPro" id="IPR017441">
    <property type="entry name" value="Protein_kinase_ATP_BS"/>
</dbReference>
<evidence type="ECO:0000256" key="2">
    <source>
        <dbReference type="ARBA" id="ARBA00022679"/>
    </source>
</evidence>
<name>G0W3G7_NAUDC</name>
<feature type="region of interest" description="Disordered" evidence="9">
    <location>
        <begin position="74"/>
        <end position="110"/>
    </location>
</feature>
<dbReference type="eggNOG" id="KOG0581">
    <property type="taxonomic scope" value="Eukaryota"/>
</dbReference>
<feature type="compositionally biased region" description="Polar residues" evidence="9">
    <location>
        <begin position="220"/>
        <end position="231"/>
    </location>
</feature>
<dbReference type="InterPro" id="IPR011009">
    <property type="entry name" value="Kinase-like_dom_sf"/>
</dbReference>
<keyword evidence="3 7" id="KW-0547">Nucleotide-binding</keyword>
<feature type="compositionally biased region" description="Basic and acidic residues" evidence="9">
    <location>
        <begin position="74"/>
        <end position="83"/>
    </location>
</feature>
<dbReference type="InterPro" id="IPR008271">
    <property type="entry name" value="Ser/Thr_kinase_AS"/>
</dbReference>
<dbReference type="OrthoDB" id="10252354at2759"/>
<dbReference type="HOGENOM" id="CLU_000288_63_23_1"/>
<dbReference type="InterPro" id="IPR000719">
    <property type="entry name" value="Prot_kinase_dom"/>
</dbReference>
<accession>G0W3G7</accession>
<feature type="region of interest" description="Disordered" evidence="9">
    <location>
        <begin position="128"/>
        <end position="167"/>
    </location>
</feature>
<feature type="compositionally biased region" description="Polar residues" evidence="9">
    <location>
        <begin position="151"/>
        <end position="165"/>
    </location>
</feature>
<dbReference type="GO" id="GO:0005737">
    <property type="term" value="C:cytoplasm"/>
    <property type="evidence" value="ECO:0007669"/>
    <property type="project" value="EnsemblFungi"/>
</dbReference>
<dbReference type="SMART" id="SM00220">
    <property type="entry name" value="S_TKc"/>
    <property type="match status" value="1"/>
</dbReference>
<dbReference type="Gene3D" id="1.10.510.10">
    <property type="entry name" value="Transferase(Phosphotransferase) domain 1"/>
    <property type="match status" value="1"/>
</dbReference>
<dbReference type="AlphaFoldDB" id="G0W3G7"/>
<feature type="region of interest" description="Disordered" evidence="9">
    <location>
        <begin position="207"/>
        <end position="231"/>
    </location>
</feature>
<evidence type="ECO:0000256" key="8">
    <source>
        <dbReference type="SAM" id="Coils"/>
    </source>
</evidence>
<keyword evidence="4" id="KW-0418">Kinase</keyword>
<comment type="similarity">
    <text evidence="6">Belongs to the protein kinase superfamily. STE Ser/Thr protein kinase family. MAP kinase kinase subfamily.</text>
</comment>
<feature type="coiled-coil region" evidence="8">
    <location>
        <begin position="609"/>
        <end position="636"/>
    </location>
</feature>
<dbReference type="SUPFAM" id="SSF56112">
    <property type="entry name" value="Protein kinase-like (PK-like)"/>
    <property type="match status" value="1"/>
</dbReference>
<feature type="region of interest" description="Disordered" evidence="9">
    <location>
        <begin position="486"/>
        <end position="519"/>
    </location>
</feature>
<dbReference type="GeneID" id="11495335"/>
<dbReference type="PROSITE" id="PS00107">
    <property type="entry name" value="PROTEIN_KINASE_ATP"/>
    <property type="match status" value="1"/>
</dbReference>
<dbReference type="GO" id="GO:0001402">
    <property type="term" value="P:signal transduction involved in filamentous growth"/>
    <property type="evidence" value="ECO:0007669"/>
    <property type="project" value="EnsemblFungi"/>
</dbReference>
<dbReference type="PANTHER" id="PTHR47448">
    <property type="entry name" value="DUAL SPECIFICITY MITOGEN-ACTIVATED PROTEIN KINASE KINASE DSOR1-LIKE PROTEIN"/>
    <property type="match status" value="1"/>
</dbReference>
<keyword evidence="12" id="KW-1185">Reference proteome</keyword>
<evidence type="ECO:0000256" key="6">
    <source>
        <dbReference type="ARBA" id="ARBA00038035"/>
    </source>
</evidence>
<dbReference type="GO" id="GO:0001403">
    <property type="term" value="P:invasive growth in response to glucose limitation"/>
    <property type="evidence" value="ECO:0007669"/>
    <property type="project" value="EnsemblFungi"/>
</dbReference>
<protein>
    <recommendedName>
        <fullName evidence="10">Protein kinase domain-containing protein</fullName>
    </recommendedName>
</protein>
<proteinExistence type="inferred from homology"/>
<evidence type="ECO:0000313" key="11">
    <source>
        <dbReference type="EMBL" id="CCD22355.1"/>
    </source>
</evidence>
<feature type="compositionally biased region" description="Low complexity" evidence="9">
    <location>
        <begin position="129"/>
        <end position="144"/>
    </location>
</feature>
<dbReference type="RefSeq" id="XP_003667598.1">
    <property type="nucleotide sequence ID" value="XM_003667550.1"/>
</dbReference>
<dbReference type="GO" id="GO:0005524">
    <property type="term" value="F:ATP binding"/>
    <property type="evidence" value="ECO:0007669"/>
    <property type="project" value="UniProtKB-UniRule"/>
</dbReference>
<dbReference type="GO" id="GO:0000196">
    <property type="term" value="P:cell integrity MAPK cascade"/>
    <property type="evidence" value="ECO:0007669"/>
    <property type="project" value="EnsemblFungi"/>
</dbReference>
<reference evidence="11 12" key="1">
    <citation type="journal article" date="2011" name="Proc. Natl. Acad. Sci. U.S.A.">
        <title>Evolutionary erosion of yeast sex chromosomes by mating-type switching accidents.</title>
        <authorList>
            <person name="Gordon J.L."/>
            <person name="Armisen D."/>
            <person name="Proux-Wera E."/>
            <person name="Oheigeartaigh S.S."/>
            <person name="Byrne K.P."/>
            <person name="Wolfe K.H."/>
        </authorList>
    </citation>
    <scope>NUCLEOTIDE SEQUENCE [LARGE SCALE GENOMIC DNA]</scope>
    <source>
        <strain evidence="12">ATCC 10597 / BCRC 20456 / CBS 421 / NBRC 0211 / NRRL Y-12639</strain>
    </source>
</reference>
<dbReference type="KEGG" id="ndi:NDAI_0A01970"/>
<sequence>MNPFQTRSLQRKNTKNLELGNNKNTLNSNTCVSDAIPPRLSKIEGRNRDPIILTNLNCNNDRTVTSKKLFLERNLQKSPKERTYQSSLSPSPSSVSPLSSPNESPSHKLNFANKGSLYLRRGLKKKLTLDPTPSLSEPLPLNPLEIKKPHSQQTVETSSVHSQVKTIKRKVPPSPLKLTNNNNTINNIQSHQTTVIKNDTIIIQQQEDSDSPYKSIASPLYNNNKSSTSSPTLIVPTTNTTNNSSGGSTSPQHTIPTTDSIYQLQDLVQLGKIGSGNSGTVVKTLHVPTSKIIAKKTIPLEKNNEIILNQLIRELTIMKSVKSHKNIISFYGAYYDNVKNNEIIILMEYMDCGSLDKILLTYKRLVNRGFIDSKLKNWFNDSLILSKLSYAVLNGLDYLYTNYKIIHRDIKPSNILVNSKGQVKICDFGVSKKLINSIADTFVGTSTYMSPERIQGNVYSTKGDVWSLGLVIIELVTGKFPLSLNNNNSNHNNNNNNNNNNNKNKNNNRNSDNDNIINNNNNSPDGILDLLQRIVNEPSPKLPRDNNNYQFPTEMIDFVNKCCIKEEKNRSSIHELLAHDFILMYSDKLYNKEFKMWCKMIKSYIKQDRQFKREDIERAKFEKRQLEKSSEAAKKNRH</sequence>
<dbReference type="Pfam" id="PF00069">
    <property type="entry name" value="Pkinase"/>
    <property type="match status" value="1"/>
</dbReference>
<keyword evidence="2" id="KW-0808">Transferase</keyword>
<dbReference type="PANTHER" id="PTHR47448:SF1">
    <property type="entry name" value="SERINE_THREONINE-PROTEIN KINASE STE7 HOMOLOG"/>
    <property type="match status" value="1"/>
</dbReference>
<dbReference type="Proteomes" id="UP000000689">
    <property type="component" value="Chromosome 1"/>
</dbReference>
<dbReference type="GO" id="GO:0071507">
    <property type="term" value="P:pheromone response MAPK cascade"/>
    <property type="evidence" value="ECO:0007669"/>
    <property type="project" value="EnsemblFungi"/>
</dbReference>
<keyword evidence="1" id="KW-0723">Serine/threonine-protein kinase</keyword>